<evidence type="ECO:0000313" key="3">
    <source>
        <dbReference type="EMBL" id="KAG0648395.1"/>
    </source>
</evidence>
<dbReference type="AlphaFoldDB" id="A0A9P6VI65"/>
<feature type="region of interest" description="Disordered" evidence="1">
    <location>
        <begin position="744"/>
        <end position="772"/>
    </location>
</feature>
<accession>A0A9P6VI65</accession>
<evidence type="ECO:0000313" key="4">
    <source>
        <dbReference type="Proteomes" id="UP000785200"/>
    </source>
</evidence>
<dbReference type="EMBL" id="VNKQ01000010">
    <property type="protein sequence ID" value="KAG0648395.1"/>
    <property type="molecule type" value="Genomic_DNA"/>
</dbReference>
<feature type="transmembrane region" description="Helical" evidence="2">
    <location>
        <begin position="656"/>
        <end position="677"/>
    </location>
</feature>
<protein>
    <submittedName>
        <fullName evidence="3">Uncharacterized protein</fullName>
    </submittedName>
</protein>
<proteinExistence type="predicted"/>
<keyword evidence="4" id="KW-1185">Reference proteome</keyword>
<evidence type="ECO:0000256" key="2">
    <source>
        <dbReference type="SAM" id="Phobius"/>
    </source>
</evidence>
<gene>
    <name evidence="3" type="ORF">D0Z07_5309</name>
</gene>
<feature type="compositionally biased region" description="Low complexity" evidence="1">
    <location>
        <begin position="757"/>
        <end position="772"/>
    </location>
</feature>
<dbReference type="Proteomes" id="UP000785200">
    <property type="component" value="Unassembled WGS sequence"/>
</dbReference>
<reference evidence="3" key="1">
    <citation type="submission" date="2019-07" db="EMBL/GenBank/DDBJ databases">
        <title>Hyphodiscus hymeniophilus genome sequencing and assembly.</title>
        <authorList>
            <person name="Kramer G."/>
            <person name="Nodwell J."/>
        </authorList>
    </citation>
    <scope>NUCLEOTIDE SEQUENCE</scope>
    <source>
        <strain evidence="3">ATCC 34498</strain>
    </source>
</reference>
<organism evidence="3 4">
    <name type="scientific">Hyphodiscus hymeniophilus</name>
    <dbReference type="NCBI Taxonomy" id="353542"/>
    <lineage>
        <taxon>Eukaryota</taxon>
        <taxon>Fungi</taxon>
        <taxon>Dikarya</taxon>
        <taxon>Ascomycota</taxon>
        <taxon>Pezizomycotina</taxon>
        <taxon>Leotiomycetes</taxon>
        <taxon>Helotiales</taxon>
        <taxon>Hyphodiscaceae</taxon>
        <taxon>Hyphodiscus</taxon>
    </lineage>
</organism>
<keyword evidence="2" id="KW-0812">Transmembrane</keyword>
<evidence type="ECO:0000256" key="1">
    <source>
        <dbReference type="SAM" id="MobiDB-lite"/>
    </source>
</evidence>
<name>A0A9P6VI65_9HELO</name>
<feature type="region of interest" description="Disordered" evidence="1">
    <location>
        <begin position="1"/>
        <end position="66"/>
    </location>
</feature>
<dbReference type="OrthoDB" id="4721035at2759"/>
<feature type="transmembrane region" description="Helical" evidence="2">
    <location>
        <begin position="193"/>
        <end position="212"/>
    </location>
</feature>
<comment type="caution">
    <text evidence="3">The sequence shown here is derived from an EMBL/GenBank/DDBJ whole genome shotgun (WGS) entry which is preliminary data.</text>
</comment>
<keyword evidence="2" id="KW-0472">Membrane</keyword>
<feature type="transmembrane region" description="Helical" evidence="2">
    <location>
        <begin position="130"/>
        <end position="154"/>
    </location>
</feature>
<feature type="compositionally biased region" description="Low complexity" evidence="1">
    <location>
        <begin position="38"/>
        <end position="59"/>
    </location>
</feature>
<keyword evidence="2" id="KW-1133">Transmembrane helix</keyword>
<sequence>MEDGEEGLGITGIPKSINRVPVGSRKAQKLPSPLKTFTPLTSTKSSPMTPMTPQTPASSKAFMSPSPAWQRYDSGNHTYGEELDPMHETDEQDITKILSGIWLMLAIVQPRYGRTIHSGGSLTPSTASTLFALFAKTIELSFVTVFVTFLGQVLSRRSIVKASRGVTIPELTMRAWVIQPGFMITHFQHLRHAGLTILGIITLTAAIVAMFYTTASDALVSPHLKYGAWEYKNMSGLVSTSYANTFYVEDRCETPITTVIDSSASGSTCLQIEHAGQAYHNFLAYLGTWSAISNAGEGAPKDLSGRPPPGGMLYDNTTVMGTWVATNHSNVTDSYIKYGRIINNVTMSMPHAGIFSAAHDPKNGILQPEDLAGLGEYSIRASVVSPSINVLCVNMQQSELQPLVYTLWPHAITEDSDIIGQKLPYTDYENDVQFLPGQNSTAVDDIFQWGTQRPVFGMLPTDYNSLTNISVSGSDSIYILIKSVAIQNYTLCQIRSFTSHVCSTRYNVSGTNEGILWANCEDPNDNDAYDRSVPGDPLVTSNSDWRDVGSEWALSLALNDGISSANSSTARLLSQFILTTPNWQGQMFLSPLLPSISEALAVMAGNTLLLSTIGATYYHYWPYTSDILDPGTYLSFNSSISSQQYTSGVLQIWQRMFYVVLLLVFVTNIFCLVYFFLRSGLVTDYTEPQNLFTLAVNSPPSERLRGSCGAGPKHEQLNVPFQVGHDDETNHFFIKEIDRARSESKLGRRRERHDLQSMSSYSKLSSKSRSFL</sequence>